<dbReference type="Gene3D" id="3.40.50.300">
    <property type="entry name" value="P-loop containing nucleotide triphosphate hydrolases"/>
    <property type="match status" value="1"/>
</dbReference>
<dbReference type="InterPro" id="IPR027417">
    <property type="entry name" value="P-loop_NTPase"/>
</dbReference>
<gene>
    <name evidence="4" type="ORF">U14_02186</name>
</gene>
<dbReference type="Gene3D" id="1.25.40.10">
    <property type="entry name" value="Tetratricopeptide repeat domain"/>
    <property type="match status" value="1"/>
</dbReference>
<dbReference type="Pfam" id="PF20703">
    <property type="entry name" value="nSTAND1"/>
    <property type="match status" value="1"/>
</dbReference>
<evidence type="ECO:0000313" key="5">
    <source>
        <dbReference type="Proteomes" id="UP000030700"/>
    </source>
</evidence>
<dbReference type="InterPro" id="IPR019734">
    <property type="entry name" value="TPR_rpt"/>
</dbReference>
<protein>
    <submittedName>
        <fullName evidence="4">Tfp pilus assembly protein PilF</fullName>
    </submittedName>
</protein>
<dbReference type="PROSITE" id="PS50005">
    <property type="entry name" value="TPR"/>
    <property type="match status" value="2"/>
</dbReference>
<dbReference type="Proteomes" id="UP000030700">
    <property type="component" value="Unassembled WGS sequence"/>
</dbReference>
<sequence length="507" mass="57990">MTDYRYPGSRSFQDTDVDRKLFFGRDKEKEELLHLILAEKLVVVFAKSGMGKTSLLNAGIVQPLRERGFCPINIRLNDPNMTPLQTVYAAIPTPPQPAPDSGEGALAQYFTTTEFWSNDDTLLTPVLIFDQFEELFAFHAPDTRQAMLAQLADTLKNQPALKIIIALREDALGQLKECTAALPDIFRNLFRLDYLPRAQAQQAIIAPAELTDAAIGLTAFQYAPDAVDAMLDFLCKQQQKQNTVLTDEVEPAQLQLLCQHIEQHVRTRQRRAAAAIVVQKNDLGGEKGMQKIVQQFYDRQLKRLRSFWQRRKVRKLCEKGLLSKTNRRLSLAEEDIGRRFRVSPKLLARLIDSRLLRAENRGSGRVYYELSHDTLILPIRKSQRKRKIKNWIVSAMLTILMLLTPMIVVVALLQNYTLARAITTCLRIPEQFGAAGYALLGYTFMTHGKYDEAEEEYRKYAALTPTVWVPYANLGWSLRSQEKYEEAISQYQKALKLAQRFRGHIRI</sequence>
<organism evidence="4">
    <name type="scientific">Candidatus Moduliflexus flocculans</name>
    <dbReference type="NCBI Taxonomy" id="1499966"/>
    <lineage>
        <taxon>Bacteria</taxon>
        <taxon>Candidatus Moduliflexota</taxon>
        <taxon>Candidatus Moduliflexia</taxon>
        <taxon>Candidatus Moduliflexales</taxon>
        <taxon>Candidatus Moduliflexaceae</taxon>
    </lineage>
</organism>
<keyword evidence="5" id="KW-1185">Reference proteome</keyword>
<keyword evidence="2" id="KW-1133">Transmembrane helix</keyword>
<dbReference type="AlphaFoldDB" id="A0A0S6VU07"/>
<dbReference type="SUPFAM" id="SSF48452">
    <property type="entry name" value="TPR-like"/>
    <property type="match status" value="1"/>
</dbReference>
<feature type="repeat" description="TPR" evidence="1">
    <location>
        <begin position="468"/>
        <end position="501"/>
    </location>
</feature>
<keyword evidence="2" id="KW-0812">Transmembrane</keyword>
<dbReference type="InterPro" id="IPR011990">
    <property type="entry name" value="TPR-like_helical_dom_sf"/>
</dbReference>
<keyword evidence="1" id="KW-0802">TPR repeat</keyword>
<accession>A0A0S6VU07</accession>
<feature type="transmembrane region" description="Helical" evidence="2">
    <location>
        <begin position="391"/>
        <end position="413"/>
    </location>
</feature>
<name>A0A0S6VU07_9BACT</name>
<proteinExistence type="predicted"/>
<dbReference type="SUPFAM" id="SSF52540">
    <property type="entry name" value="P-loop containing nucleoside triphosphate hydrolases"/>
    <property type="match status" value="1"/>
</dbReference>
<evidence type="ECO:0000259" key="3">
    <source>
        <dbReference type="Pfam" id="PF20703"/>
    </source>
</evidence>
<feature type="domain" description="Novel STAND NTPase 1" evidence="3">
    <location>
        <begin position="6"/>
        <end position="376"/>
    </location>
</feature>
<feature type="repeat" description="TPR" evidence="1">
    <location>
        <begin position="434"/>
        <end position="467"/>
    </location>
</feature>
<keyword evidence="2" id="KW-0472">Membrane</keyword>
<dbReference type="EMBL" id="DF820456">
    <property type="protein sequence ID" value="GAK50944.1"/>
    <property type="molecule type" value="Genomic_DNA"/>
</dbReference>
<evidence type="ECO:0000256" key="2">
    <source>
        <dbReference type="SAM" id="Phobius"/>
    </source>
</evidence>
<dbReference type="InterPro" id="IPR049052">
    <property type="entry name" value="nSTAND1"/>
</dbReference>
<dbReference type="SMART" id="SM00028">
    <property type="entry name" value="TPR"/>
    <property type="match status" value="2"/>
</dbReference>
<reference evidence="4" key="1">
    <citation type="journal article" date="2015" name="PeerJ">
        <title>First genomic representation of candidate bacterial phylum KSB3 points to enhanced environmental sensing as a trigger of wastewater bulking.</title>
        <authorList>
            <person name="Sekiguchi Y."/>
            <person name="Ohashi A."/>
            <person name="Parks D.H."/>
            <person name="Yamauchi T."/>
            <person name="Tyson G.W."/>
            <person name="Hugenholtz P."/>
        </authorList>
    </citation>
    <scope>NUCLEOTIDE SEQUENCE [LARGE SCALE GENOMIC DNA]</scope>
</reference>
<dbReference type="STRING" id="1499966.U14_02186"/>
<evidence type="ECO:0000256" key="1">
    <source>
        <dbReference type="PROSITE-ProRule" id="PRU00339"/>
    </source>
</evidence>
<evidence type="ECO:0000313" key="4">
    <source>
        <dbReference type="EMBL" id="GAK50944.1"/>
    </source>
</evidence>
<dbReference type="HOGENOM" id="CLU_537111_0_0_0"/>
<dbReference type="Pfam" id="PF00515">
    <property type="entry name" value="TPR_1"/>
    <property type="match status" value="1"/>
</dbReference>
<dbReference type="Pfam" id="PF13181">
    <property type="entry name" value="TPR_8"/>
    <property type="match status" value="1"/>
</dbReference>